<dbReference type="EnsemblMetazoa" id="G1212.5">
    <property type="protein sequence ID" value="G1212.5:cds"/>
    <property type="gene ID" value="G1212"/>
</dbReference>
<evidence type="ECO:0000256" key="2">
    <source>
        <dbReference type="SAM" id="MobiDB-lite"/>
    </source>
</evidence>
<dbReference type="SUPFAM" id="SSF49764">
    <property type="entry name" value="HSP20-like chaperones"/>
    <property type="match status" value="1"/>
</dbReference>
<dbReference type="KEGG" id="crg:105322267"/>
<feature type="region of interest" description="Disordered" evidence="2">
    <location>
        <begin position="104"/>
        <end position="183"/>
    </location>
</feature>
<proteinExistence type="predicted"/>
<keyword evidence="5" id="KW-1185">Reference proteome</keyword>
<keyword evidence="1" id="KW-0597">Phosphoprotein</keyword>
<dbReference type="Pfam" id="PF14050">
    <property type="entry name" value="Nudc_N"/>
    <property type="match status" value="1"/>
</dbReference>
<dbReference type="EnsemblMetazoa" id="G1212.1">
    <property type="protein sequence ID" value="G1212.1:cds"/>
    <property type="gene ID" value="G1212"/>
</dbReference>
<dbReference type="EnsemblMetazoa" id="G1212.6">
    <property type="protein sequence ID" value="G1212.6:cds"/>
    <property type="gene ID" value="G1212"/>
</dbReference>
<feature type="compositionally biased region" description="Polar residues" evidence="2">
    <location>
        <begin position="136"/>
        <end position="156"/>
    </location>
</feature>
<dbReference type="GO" id="GO:0005737">
    <property type="term" value="C:cytoplasm"/>
    <property type="evidence" value="ECO:0007669"/>
    <property type="project" value="TreeGrafter"/>
</dbReference>
<dbReference type="Pfam" id="PF04969">
    <property type="entry name" value="CS"/>
    <property type="match status" value="1"/>
</dbReference>
<dbReference type="InterPro" id="IPR025934">
    <property type="entry name" value="NudC_N_dom"/>
</dbReference>
<dbReference type="Proteomes" id="UP000005408">
    <property type="component" value="Unassembled WGS sequence"/>
</dbReference>
<dbReference type="OMA" id="EINIEMP"/>
<accession>A0A8W8I3E2</accession>
<dbReference type="AlphaFoldDB" id="A0A8W8I3E2"/>
<reference evidence="4" key="1">
    <citation type="submission" date="2022-08" db="UniProtKB">
        <authorList>
            <consortium name="EnsemblMetazoa"/>
        </authorList>
    </citation>
    <scope>IDENTIFICATION</scope>
    <source>
        <strain evidence="4">05x7-T-G4-1.051#20</strain>
    </source>
</reference>
<dbReference type="Gene3D" id="2.60.40.790">
    <property type="match status" value="1"/>
</dbReference>
<dbReference type="InterPro" id="IPR008978">
    <property type="entry name" value="HSP20-like_chaperone"/>
</dbReference>
<feature type="region of interest" description="Disordered" evidence="2">
    <location>
        <begin position="337"/>
        <end position="370"/>
    </location>
</feature>
<dbReference type="CDD" id="cd06467">
    <property type="entry name" value="p23_NUDC_like"/>
    <property type="match status" value="1"/>
</dbReference>
<feature type="domain" description="CS" evidence="3">
    <location>
        <begin position="183"/>
        <end position="276"/>
    </location>
</feature>
<dbReference type="GeneID" id="105322267"/>
<sequence length="370" mass="41684">MSKNLEAYDSALLGILQHEGQIAKFLDVVLGFLYRRTDFYRLMKSKDDKLGFPPGVAAKILLSAYQKYDDLTRKDDEEREKILQQKLQQESAVPPAAKIVEISSEPETASTASAKSTSQQKTGTANSGPSVGTEVSDPQPQSNPSPEDSKPGTSKSSKTEEEDPELVAKQKVFQSNPESYNGAIRDNYTWSQSITDVDIRIKIPKYIVKGRDVKVEIDKKHIKVSHKTDSGSWLQVVNDDLPWEINKEESMWTLVPKEHVHINLEKREERWWESVLTSEEKISVRKIDASRPMTDLDDEAQAKIAEMMYNEQQKRMGKPTSQEQKVQDILKDAWNAEGSPFKGQSFDPSKINMGQGGVVTINNQEDPVAK</sequence>
<evidence type="ECO:0000313" key="4">
    <source>
        <dbReference type="EnsemblMetazoa" id="G1212.1:cds"/>
    </source>
</evidence>
<dbReference type="PROSITE" id="PS51203">
    <property type="entry name" value="CS"/>
    <property type="match status" value="1"/>
</dbReference>
<dbReference type="InterPro" id="IPR007052">
    <property type="entry name" value="CS_dom"/>
</dbReference>
<feature type="compositionally biased region" description="Low complexity" evidence="2">
    <location>
        <begin position="108"/>
        <end position="122"/>
    </location>
</feature>
<name>A0A8W8I3E2_MAGGI</name>
<dbReference type="PANTHER" id="PTHR12356:SF19">
    <property type="entry name" value="NUDC DOMAIN-CONTAINING PROTEIN 3"/>
    <property type="match status" value="1"/>
</dbReference>
<dbReference type="GO" id="GO:0051082">
    <property type="term" value="F:unfolded protein binding"/>
    <property type="evidence" value="ECO:0007669"/>
    <property type="project" value="TreeGrafter"/>
</dbReference>
<evidence type="ECO:0000313" key="5">
    <source>
        <dbReference type="Proteomes" id="UP000005408"/>
    </source>
</evidence>
<protein>
    <recommendedName>
        <fullName evidence="3">CS domain-containing protein</fullName>
    </recommendedName>
</protein>
<organism evidence="4 5">
    <name type="scientific">Magallana gigas</name>
    <name type="common">Pacific oyster</name>
    <name type="synonym">Crassostrea gigas</name>
    <dbReference type="NCBI Taxonomy" id="29159"/>
    <lineage>
        <taxon>Eukaryota</taxon>
        <taxon>Metazoa</taxon>
        <taxon>Spiralia</taxon>
        <taxon>Lophotrochozoa</taxon>
        <taxon>Mollusca</taxon>
        <taxon>Bivalvia</taxon>
        <taxon>Autobranchia</taxon>
        <taxon>Pteriomorphia</taxon>
        <taxon>Ostreida</taxon>
        <taxon>Ostreoidea</taxon>
        <taxon>Ostreidae</taxon>
        <taxon>Magallana</taxon>
    </lineage>
</organism>
<dbReference type="EnsemblMetazoa" id="G1212.2">
    <property type="protein sequence ID" value="G1212.2:cds"/>
    <property type="gene ID" value="G1212"/>
</dbReference>
<dbReference type="GO" id="GO:0006457">
    <property type="term" value="P:protein folding"/>
    <property type="evidence" value="ECO:0007669"/>
    <property type="project" value="TreeGrafter"/>
</dbReference>
<dbReference type="PANTHER" id="PTHR12356">
    <property type="entry name" value="NUCLEAR MOVEMENT PROTEIN NUDC"/>
    <property type="match status" value="1"/>
</dbReference>
<dbReference type="InterPro" id="IPR037898">
    <property type="entry name" value="NudC_fam"/>
</dbReference>
<dbReference type="OrthoDB" id="515366at2759"/>
<evidence type="ECO:0000259" key="3">
    <source>
        <dbReference type="PROSITE" id="PS51203"/>
    </source>
</evidence>
<evidence type="ECO:0000256" key="1">
    <source>
        <dbReference type="ARBA" id="ARBA00022553"/>
    </source>
</evidence>
<feature type="compositionally biased region" description="Polar residues" evidence="2">
    <location>
        <begin position="360"/>
        <end position="370"/>
    </location>
</feature>